<dbReference type="RefSeq" id="WP_006597738.1">
    <property type="nucleotide sequence ID" value="NZ_GL622359.1"/>
</dbReference>
<dbReference type="Proteomes" id="UP000004754">
    <property type="component" value="Unassembled WGS sequence"/>
</dbReference>
<reference evidence="3 4" key="1">
    <citation type="submission" date="2010-12" db="EMBL/GenBank/DDBJ databases">
        <authorList>
            <person name="Muzny D."/>
            <person name="Qin X."/>
            <person name="Deng J."/>
            <person name="Jiang H."/>
            <person name="Liu Y."/>
            <person name="Qu J."/>
            <person name="Song X.-Z."/>
            <person name="Zhang L."/>
            <person name="Thornton R."/>
            <person name="Coyle M."/>
            <person name="Francisco L."/>
            <person name="Jackson L."/>
            <person name="Javaid M."/>
            <person name="Korchina V."/>
            <person name="Kovar C."/>
            <person name="Mata R."/>
            <person name="Mathew T."/>
            <person name="Ngo R."/>
            <person name="Nguyen L."/>
            <person name="Nguyen N."/>
            <person name="Okwuonu G."/>
            <person name="Ongeri F."/>
            <person name="Pham C."/>
            <person name="Simmons D."/>
            <person name="Wilczek-Boney K."/>
            <person name="Hale W."/>
            <person name="Jakkamsetti A."/>
            <person name="Pham P."/>
            <person name="Ruth R."/>
            <person name="San Lucas F."/>
            <person name="Warren J."/>
            <person name="Zhang J."/>
            <person name="Zhao Z."/>
            <person name="Zhou C."/>
            <person name="Zhu D."/>
            <person name="Lee S."/>
            <person name="Bess C."/>
            <person name="Blankenburg K."/>
            <person name="Forbes L."/>
            <person name="Fu Q."/>
            <person name="Gubbala S."/>
            <person name="Hirani K."/>
            <person name="Jayaseelan J.C."/>
            <person name="Lara F."/>
            <person name="Munidasa M."/>
            <person name="Palculict T."/>
            <person name="Patil S."/>
            <person name="Pu L.-L."/>
            <person name="Saada N."/>
            <person name="Tang L."/>
            <person name="Weissenberger G."/>
            <person name="Zhu Y."/>
            <person name="Hemphill L."/>
            <person name="Shang Y."/>
            <person name="Youmans B."/>
            <person name="Ayvaz T."/>
            <person name="Ross M."/>
            <person name="Santibanez J."/>
            <person name="Aqrawi P."/>
            <person name="Gross S."/>
            <person name="Joshi V."/>
            <person name="Fowler G."/>
            <person name="Nazareth L."/>
            <person name="Reid J."/>
            <person name="Worley K."/>
            <person name="Petrosino J."/>
            <person name="Highlander S."/>
            <person name="Gibbs R."/>
        </authorList>
    </citation>
    <scope>NUCLEOTIDE SEQUENCE [LARGE SCALE GENOMIC DNA]</scope>
    <source>
        <strain evidence="3 4">ATCC 23263</strain>
    </source>
</reference>
<keyword evidence="1 3" id="KW-0808">Transferase</keyword>
<evidence type="ECO:0000256" key="1">
    <source>
        <dbReference type="ARBA" id="ARBA00022679"/>
    </source>
</evidence>
<dbReference type="CDD" id="cd04301">
    <property type="entry name" value="NAT_SF"/>
    <property type="match status" value="1"/>
</dbReference>
<name>E6ME86_9FIRM</name>
<dbReference type="Pfam" id="PF00583">
    <property type="entry name" value="Acetyltransf_1"/>
    <property type="match status" value="1"/>
</dbReference>
<dbReference type="InterPro" id="IPR016181">
    <property type="entry name" value="Acyl_CoA_acyltransferase"/>
</dbReference>
<evidence type="ECO:0000313" key="3">
    <source>
        <dbReference type="EMBL" id="EFV02633.1"/>
    </source>
</evidence>
<evidence type="ECO:0000313" key="4">
    <source>
        <dbReference type="Proteomes" id="UP000004754"/>
    </source>
</evidence>
<dbReference type="InterPro" id="IPR000182">
    <property type="entry name" value="GNAT_dom"/>
</dbReference>
<dbReference type="STRING" id="887929.HMP0721_0319"/>
<dbReference type="Gene3D" id="3.40.630.30">
    <property type="match status" value="1"/>
</dbReference>
<dbReference type="HOGENOM" id="CLU_105924_1_0_9"/>
<sequence length="157" mass="18456">MNISIREIRPGEASLAAHFYYKIFEQQFDFLPSTEQYFLHIVTEYFDDLENNRIWVADYDGEIKGTIAIDRRGDHDAQLRLFGTDSSMQGTGLGKKLLQTTLDYCEEKGYDHISLWTIDICEAALHLYEKFGFRMTDTKPNDTWANYHMTEEFWEKG</sequence>
<dbReference type="InterPro" id="IPR050769">
    <property type="entry name" value="NAT_camello-type"/>
</dbReference>
<proteinExistence type="predicted"/>
<keyword evidence="4" id="KW-1185">Reference proteome</keyword>
<gene>
    <name evidence="3" type="ORF">HMP0721_0319</name>
</gene>
<protein>
    <submittedName>
        <fullName evidence="3">Acetyltransferase, GNAT family</fullName>
    </submittedName>
</protein>
<dbReference type="eggNOG" id="COG1246">
    <property type="taxonomic scope" value="Bacteria"/>
</dbReference>
<evidence type="ECO:0000259" key="2">
    <source>
        <dbReference type="PROSITE" id="PS51186"/>
    </source>
</evidence>
<dbReference type="PANTHER" id="PTHR13947">
    <property type="entry name" value="GNAT FAMILY N-ACETYLTRANSFERASE"/>
    <property type="match status" value="1"/>
</dbReference>
<dbReference type="PANTHER" id="PTHR13947:SF37">
    <property type="entry name" value="LD18367P"/>
    <property type="match status" value="1"/>
</dbReference>
<feature type="domain" description="N-acetyltransferase" evidence="2">
    <location>
        <begin position="3"/>
        <end position="157"/>
    </location>
</feature>
<dbReference type="PROSITE" id="PS51186">
    <property type="entry name" value="GNAT"/>
    <property type="match status" value="1"/>
</dbReference>
<accession>E6ME86</accession>
<organism evidence="3 4">
    <name type="scientific">Pseudoramibacter alactolyticus ATCC 23263</name>
    <dbReference type="NCBI Taxonomy" id="887929"/>
    <lineage>
        <taxon>Bacteria</taxon>
        <taxon>Bacillati</taxon>
        <taxon>Bacillota</taxon>
        <taxon>Clostridia</taxon>
        <taxon>Eubacteriales</taxon>
        <taxon>Eubacteriaceae</taxon>
        <taxon>Pseudoramibacter</taxon>
    </lineage>
</organism>
<comment type="caution">
    <text evidence="3">The sequence shown here is derived from an EMBL/GenBank/DDBJ whole genome shotgun (WGS) entry which is preliminary data.</text>
</comment>
<dbReference type="SUPFAM" id="SSF55729">
    <property type="entry name" value="Acyl-CoA N-acyltransferases (Nat)"/>
    <property type="match status" value="1"/>
</dbReference>
<dbReference type="EMBL" id="AEQN01000006">
    <property type="protein sequence ID" value="EFV02633.1"/>
    <property type="molecule type" value="Genomic_DNA"/>
</dbReference>
<dbReference type="GO" id="GO:0008080">
    <property type="term" value="F:N-acetyltransferase activity"/>
    <property type="evidence" value="ECO:0007669"/>
    <property type="project" value="InterPro"/>
</dbReference>
<dbReference type="AlphaFoldDB" id="E6ME86"/>